<feature type="region of interest" description="Disordered" evidence="1">
    <location>
        <begin position="95"/>
        <end position="168"/>
    </location>
</feature>
<keyword evidence="2" id="KW-1133">Transmembrane helix</keyword>
<keyword evidence="2" id="KW-0812">Transmembrane</keyword>
<evidence type="ECO:0008006" key="5">
    <source>
        <dbReference type="Google" id="ProtNLM"/>
    </source>
</evidence>
<dbReference type="EMBL" id="BAAAKJ010000372">
    <property type="protein sequence ID" value="GAA1409740.1"/>
    <property type="molecule type" value="Genomic_DNA"/>
</dbReference>
<feature type="compositionally biased region" description="Low complexity" evidence="1">
    <location>
        <begin position="130"/>
        <end position="168"/>
    </location>
</feature>
<organism evidence="3 4">
    <name type="scientific">Kitasatospora putterlickiae</name>
    <dbReference type="NCBI Taxonomy" id="221725"/>
    <lineage>
        <taxon>Bacteria</taxon>
        <taxon>Bacillati</taxon>
        <taxon>Actinomycetota</taxon>
        <taxon>Actinomycetes</taxon>
        <taxon>Kitasatosporales</taxon>
        <taxon>Streptomycetaceae</taxon>
        <taxon>Kitasatospora</taxon>
    </lineage>
</organism>
<feature type="compositionally biased region" description="Pro residues" evidence="1">
    <location>
        <begin position="96"/>
        <end position="108"/>
    </location>
</feature>
<protein>
    <recommendedName>
        <fullName evidence="5">IgA FC receptor</fullName>
    </recommendedName>
</protein>
<feature type="transmembrane region" description="Helical" evidence="2">
    <location>
        <begin position="12"/>
        <end position="31"/>
    </location>
</feature>
<accession>A0ABN1YHD3</accession>
<keyword evidence="2" id="KW-0472">Membrane</keyword>
<name>A0ABN1YHD3_9ACTN</name>
<dbReference type="RefSeq" id="WP_344343262.1">
    <property type="nucleotide sequence ID" value="NZ_BAAAKJ010000372.1"/>
</dbReference>
<proteinExistence type="predicted"/>
<keyword evidence="4" id="KW-1185">Reference proteome</keyword>
<comment type="caution">
    <text evidence="3">The sequence shown here is derived from an EMBL/GenBank/DDBJ whole genome shotgun (WGS) entry which is preliminary data.</text>
</comment>
<evidence type="ECO:0000256" key="1">
    <source>
        <dbReference type="SAM" id="MobiDB-lite"/>
    </source>
</evidence>
<feature type="compositionally biased region" description="Polar residues" evidence="1">
    <location>
        <begin position="117"/>
        <end position="128"/>
    </location>
</feature>
<sequence>MNLDFDAEPLFSWYVVLLAISGIALLVIGAVNLGGLKIGWRILNVLAGLGFTGYAYYLAFVFEGGEYTLFFKAFILPVALIANAVKALLARSETPAVPPVPAPSPSPYQPNAQYQSNAQYQPNTQYPSNAPYQPNAQYPQAPQYPQASPYQPQAAPYQPQAPQAPHQG</sequence>
<evidence type="ECO:0000313" key="4">
    <source>
        <dbReference type="Proteomes" id="UP001499863"/>
    </source>
</evidence>
<gene>
    <name evidence="3" type="ORF">GCM10009639_60240</name>
</gene>
<dbReference type="Proteomes" id="UP001499863">
    <property type="component" value="Unassembled WGS sequence"/>
</dbReference>
<reference evidence="3 4" key="1">
    <citation type="journal article" date="2019" name="Int. J. Syst. Evol. Microbiol.">
        <title>The Global Catalogue of Microorganisms (GCM) 10K type strain sequencing project: providing services to taxonomists for standard genome sequencing and annotation.</title>
        <authorList>
            <consortium name="The Broad Institute Genomics Platform"/>
            <consortium name="The Broad Institute Genome Sequencing Center for Infectious Disease"/>
            <person name="Wu L."/>
            <person name="Ma J."/>
        </authorList>
    </citation>
    <scope>NUCLEOTIDE SEQUENCE [LARGE SCALE GENOMIC DNA]</scope>
    <source>
        <strain evidence="3 4">JCM 12393</strain>
    </source>
</reference>
<evidence type="ECO:0000256" key="2">
    <source>
        <dbReference type="SAM" id="Phobius"/>
    </source>
</evidence>
<evidence type="ECO:0000313" key="3">
    <source>
        <dbReference type="EMBL" id="GAA1409740.1"/>
    </source>
</evidence>
<feature type="transmembrane region" description="Helical" evidence="2">
    <location>
        <begin position="38"/>
        <end position="57"/>
    </location>
</feature>